<evidence type="ECO:0000313" key="4">
    <source>
        <dbReference type="Proteomes" id="UP000295096"/>
    </source>
</evidence>
<evidence type="ECO:0000313" key="3">
    <source>
        <dbReference type="EMBL" id="TDH58112.1"/>
    </source>
</evidence>
<keyword evidence="4" id="KW-1185">Reference proteome</keyword>
<evidence type="ECO:0000256" key="1">
    <source>
        <dbReference type="SAM" id="MobiDB-lite"/>
    </source>
</evidence>
<feature type="region of interest" description="Disordered" evidence="1">
    <location>
        <begin position="123"/>
        <end position="182"/>
    </location>
</feature>
<name>A0A4R5Q5B8_9PROT</name>
<evidence type="ECO:0008006" key="5">
    <source>
        <dbReference type="Google" id="ProtNLM"/>
    </source>
</evidence>
<gene>
    <name evidence="3" type="ORF">E2C06_34330</name>
</gene>
<dbReference type="InterPro" id="IPR011852">
    <property type="entry name" value="TRAP_TAXI"/>
</dbReference>
<feature type="region of interest" description="Disordered" evidence="1">
    <location>
        <begin position="236"/>
        <end position="255"/>
    </location>
</feature>
<dbReference type="Proteomes" id="UP000295096">
    <property type="component" value="Unassembled WGS sequence"/>
</dbReference>
<protein>
    <recommendedName>
        <fullName evidence="5">TAXI family TRAP transporter solute-binding subunit</fullName>
    </recommendedName>
</protein>
<reference evidence="3 4" key="1">
    <citation type="journal article" date="2016" name="J. Microbiol.">
        <title>Dankookia rubra gen. nov., sp. nov., an alphaproteobacterium isolated from sediment of a shallow stream.</title>
        <authorList>
            <person name="Kim W.H."/>
            <person name="Kim D.H."/>
            <person name="Kang K."/>
            <person name="Ahn T.Y."/>
        </authorList>
    </citation>
    <scope>NUCLEOTIDE SEQUENCE [LARGE SCALE GENOMIC DNA]</scope>
    <source>
        <strain evidence="3 4">JCM30602</strain>
    </source>
</reference>
<dbReference type="Gene3D" id="3.40.190.10">
    <property type="entry name" value="Periplasmic binding protein-like II"/>
    <property type="match status" value="2"/>
</dbReference>
<accession>A0A4R5Q5B8</accession>
<feature type="signal peptide" evidence="2">
    <location>
        <begin position="1"/>
        <end position="20"/>
    </location>
</feature>
<feature type="chain" id="PRO_5020505926" description="TAXI family TRAP transporter solute-binding subunit" evidence="2">
    <location>
        <begin position="21"/>
        <end position="255"/>
    </location>
</feature>
<comment type="caution">
    <text evidence="3">The sequence shown here is derived from an EMBL/GenBank/DDBJ whole genome shotgun (WGS) entry which is preliminary data.</text>
</comment>
<dbReference type="OrthoDB" id="8477520at2"/>
<dbReference type="EMBL" id="SMSJ01000153">
    <property type="protein sequence ID" value="TDH58112.1"/>
    <property type="molecule type" value="Genomic_DNA"/>
</dbReference>
<proteinExistence type="predicted"/>
<keyword evidence="2" id="KW-0732">Signal</keyword>
<organism evidence="3 4">
    <name type="scientific">Dankookia rubra</name>
    <dbReference type="NCBI Taxonomy" id="1442381"/>
    <lineage>
        <taxon>Bacteria</taxon>
        <taxon>Pseudomonadati</taxon>
        <taxon>Pseudomonadota</taxon>
        <taxon>Alphaproteobacteria</taxon>
        <taxon>Acetobacterales</taxon>
        <taxon>Roseomonadaceae</taxon>
        <taxon>Dankookia</taxon>
    </lineage>
</organism>
<dbReference type="SUPFAM" id="SSF53850">
    <property type="entry name" value="Periplasmic binding protein-like II"/>
    <property type="match status" value="1"/>
</dbReference>
<sequence>MRRRSLLSLPALAASYPARAQAPLALLTAGPGSAFLPYGEGLAAFLGRQGIPVTVRRTTGSLQNLSMVEDDPNVLGTALLGSAWDTLQGTPAAGGRHHTEVRALFPMYQTSFQAAALRVSGITSSPTSTNGGLAAVRHEGRPRSSFAPPPTRQALPPRSSAVSPRCRPRRWRPGTSTPSGKAQWCPFPRCCWRSDVPTHWYSDCGRRRSRRSCPISRPRHCRPAPILGRLPRLRASAPGTSSWPMQRCRRRGRMT</sequence>
<dbReference type="AlphaFoldDB" id="A0A4R5Q5B8"/>
<evidence type="ECO:0000256" key="2">
    <source>
        <dbReference type="SAM" id="SignalP"/>
    </source>
</evidence>
<dbReference type="Pfam" id="PF16868">
    <property type="entry name" value="NMT1_3"/>
    <property type="match status" value="1"/>
</dbReference>